<evidence type="ECO:0000256" key="3">
    <source>
        <dbReference type="HAMAP-Rule" id="MF_01384"/>
    </source>
</evidence>
<comment type="caution">
    <text evidence="4">The sequence shown here is derived from an EMBL/GenBank/DDBJ whole genome shotgun (WGS) entry which is preliminary data.</text>
</comment>
<dbReference type="PANTHER" id="PTHR33643">
    <property type="entry name" value="UREASE ACCESSORY PROTEIN D"/>
    <property type="match status" value="1"/>
</dbReference>
<evidence type="ECO:0000256" key="2">
    <source>
        <dbReference type="ARBA" id="ARBA00023186"/>
    </source>
</evidence>
<keyword evidence="3" id="KW-0963">Cytoplasm</keyword>
<reference evidence="4 5" key="1">
    <citation type="submission" date="2019-04" db="EMBL/GenBank/DDBJ databases">
        <title>Microbes associate with the intestines of laboratory mice.</title>
        <authorList>
            <person name="Navarre W."/>
            <person name="Wong E."/>
            <person name="Huang K.C."/>
            <person name="Tropini C."/>
            <person name="Ng K."/>
            <person name="Yu B."/>
        </authorList>
    </citation>
    <scope>NUCLEOTIDE SEQUENCE [LARGE SCALE GENOMIC DNA]</scope>
    <source>
        <strain evidence="4 5">NM83_B4-11</strain>
    </source>
</reference>
<dbReference type="InterPro" id="IPR002669">
    <property type="entry name" value="UreD"/>
</dbReference>
<proteinExistence type="inferred from homology"/>
<protein>
    <recommendedName>
        <fullName evidence="3">Urease accessory protein UreD</fullName>
    </recommendedName>
</protein>
<comment type="subunit">
    <text evidence="3">UreD, UreF and UreG form a complex that acts as a GTP-hydrolysis-dependent molecular chaperone, activating the urease apoprotein by helping to assemble the nickel containing metallocenter of UreC. The UreE protein probably delivers the nickel.</text>
</comment>
<dbReference type="RefSeq" id="WP_136450811.1">
    <property type="nucleotide sequence ID" value="NZ_SSTI01000002.1"/>
</dbReference>
<accession>A0ABY2QKP3</accession>
<dbReference type="Proteomes" id="UP000308038">
    <property type="component" value="Unassembled WGS sequence"/>
</dbReference>
<evidence type="ECO:0000256" key="1">
    <source>
        <dbReference type="ARBA" id="ARBA00007177"/>
    </source>
</evidence>
<organism evidence="4 5">
    <name type="scientific">Sphingomonas olei</name>
    <dbReference type="NCBI Taxonomy" id="1886787"/>
    <lineage>
        <taxon>Bacteria</taxon>
        <taxon>Pseudomonadati</taxon>
        <taxon>Pseudomonadota</taxon>
        <taxon>Alphaproteobacteria</taxon>
        <taxon>Sphingomonadales</taxon>
        <taxon>Sphingomonadaceae</taxon>
        <taxon>Sphingomonas</taxon>
    </lineage>
</organism>
<gene>
    <name evidence="3" type="primary">ureD</name>
    <name evidence="4" type="ORF">E5988_04065</name>
</gene>
<keyword evidence="2 3" id="KW-0143">Chaperone</keyword>
<comment type="function">
    <text evidence="3">Required for maturation of urease via the functional incorporation of the urease nickel metallocenter.</text>
</comment>
<sequence>MALHEQLARIDRYRELAGFQTEPAQMRAAGPGKIGELRLGFSLRDGRSVLHDLYRVAPLLVQQTLYWDEAMPELPIVSVISVGGGILQGDRYHIAIDVAEGASAHVTSQGANRIHQMDANYASQHQEIRAAAGSYLEFLPHFTIPYRTSRFVSETEITADETATVLYAEMAMTGRKHHHALERFGFDLLSMRVRARRPDGRLLFAEKLLIEQGNDTLDLPAVARGYDAFANVLCLTPPETAARIDERMTINAAPGHPRAMSGVSRLPNGAGLMFRAVGVESYDVRAEVKRFWTVVREEARGRTLPDDFLWQ</sequence>
<keyword evidence="3" id="KW-0996">Nickel insertion</keyword>
<evidence type="ECO:0000313" key="4">
    <source>
        <dbReference type="EMBL" id="THG41681.1"/>
    </source>
</evidence>
<dbReference type="EMBL" id="SSTI01000002">
    <property type="protein sequence ID" value="THG41681.1"/>
    <property type="molecule type" value="Genomic_DNA"/>
</dbReference>
<dbReference type="HAMAP" id="MF_01384">
    <property type="entry name" value="UreD"/>
    <property type="match status" value="1"/>
</dbReference>
<comment type="similarity">
    <text evidence="1 3">Belongs to the UreD family.</text>
</comment>
<comment type="subcellular location">
    <subcellularLocation>
        <location evidence="3">Cytoplasm</location>
    </subcellularLocation>
</comment>
<dbReference type="PANTHER" id="PTHR33643:SF1">
    <property type="entry name" value="UREASE ACCESSORY PROTEIN D"/>
    <property type="match status" value="1"/>
</dbReference>
<name>A0ABY2QKP3_9SPHN</name>
<keyword evidence="5" id="KW-1185">Reference proteome</keyword>
<dbReference type="Pfam" id="PF01774">
    <property type="entry name" value="UreD"/>
    <property type="match status" value="1"/>
</dbReference>
<evidence type="ECO:0000313" key="5">
    <source>
        <dbReference type="Proteomes" id="UP000308038"/>
    </source>
</evidence>